<reference evidence="2 3" key="1">
    <citation type="journal article" date="2014" name="Am. J. Bot.">
        <title>Genome assembly and annotation for red clover (Trifolium pratense; Fabaceae).</title>
        <authorList>
            <person name="Istvanek J."/>
            <person name="Jaros M."/>
            <person name="Krenek A."/>
            <person name="Repkova J."/>
        </authorList>
    </citation>
    <scope>NUCLEOTIDE SEQUENCE [LARGE SCALE GENOMIC DNA]</scope>
    <source>
        <strain evidence="3">cv. Tatra</strain>
        <tissue evidence="2">Young leaves</tissue>
    </source>
</reference>
<evidence type="ECO:0000313" key="2">
    <source>
        <dbReference type="EMBL" id="PNX82871.1"/>
    </source>
</evidence>
<dbReference type="PANTHER" id="PTHR32208:SF62">
    <property type="entry name" value="OXIDASE, PUTATIVE, EXPRESSED-RELATED"/>
    <property type="match status" value="1"/>
</dbReference>
<protein>
    <submittedName>
        <fullName evidence="2">Galactose oxidase</fullName>
    </submittedName>
</protein>
<evidence type="ECO:0000313" key="3">
    <source>
        <dbReference type="Proteomes" id="UP000236291"/>
    </source>
</evidence>
<organism evidence="2 3">
    <name type="scientific">Trifolium pratense</name>
    <name type="common">Red clover</name>
    <dbReference type="NCBI Taxonomy" id="57577"/>
    <lineage>
        <taxon>Eukaryota</taxon>
        <taxon>Viridiplantae</taxon>
        <taxon>Streptophyta</taxon>
        <taxon>Embryophyta</taxon>
        <taxon>Tracheophyta</taxon>
        <taxon>Spermatophyta</taxon>
        <taxon>Magnoliopsida</taxon>
        <taxon>eudicotyledons</taxon>
        <taxon>Gunneridae</taxon>
        <taxon>Pentapetalae</taxon>
        <taxon>rosids</taxon>
        <taxon>fabids</taxon>
        <taxon>Fabales</taxon>
        <taxon>Fabaceae</taxon>
        <taxon>Papilionoideae</taxon>
        <taxon>50 kb inversion clade</taxon>
        <taxon>NPAAA clade</taxon>
        <taxon>Hologalegina</taxon>
        <taxon>IRL clade</taxon>
        <taxon>Trifolieae</taxon>
        <taxon>Trifolium</taxon>
    </lineage>
</organism>
<dbReference type="AlphaFoldDB" id="A0A2K3LWF2"/>
<dbReference type="InterPro" id="IPR009880">
    <property type="entry name" value="Glyoxal_oxidase_N"/>
</dbReference>
<dbReference type="STRING" id="57577.A0A2K3LWF2"/>
<feature type="non-terminal residue" evidence="2">
    <location>
        <position position="1"/>
    </location>
</feature>
<feature type="domain" description="Glyoxal oxidase N-terminal" evidence="1">
    <location>
        <begin position="5"/>
        <end position="190"/>
    </location>
</feature>
<dbReference type="Pfam" id="PF07250">
    <property type="entry name" value="Glyoxal_oxid_N"/>
    <property type="match status" value="1"/>
</dbReference>
<dbReference type="EMBL" id="ASHM01042881">
    <property type="protein sequence ID" value="PNX82871.1"/>
    <property type="molecule type" value="Genomic_DNA"/>
</dbReference>
<dbReference type="SUPFAM" id="SSF50965">
    <property type="entry name" value="Galactose oxidase, central domain"/>
    <property type="match status" value="1"/>
</dbReference>
<dbReference type="PANTHER" id="PTHR32208">
    <property type="entry name" value="SECRETED PROTEIN-RELATED"/>
    <property type="match status" value="1"/>
</dbReference>
<name>A0A2K3LWF2_TRIPR</name>
<accession>A0A2K3LWF2</accession>
<sequence length="229" mass="25915">VLTPLSTDIWRSSVSVSPNDTLIQTGGYQDGECTVRTFNTCPSCDWEEYNNVLAVNRWYSTNHILPNGRQIIIWGRRQFNFEFYPKTGATSKNTYNLPFLVQTYEANVENNLYPFVFLNVDGNFFIFANNIAILLDYNHNTVVKTYPSMSGGDRMNYPKTDFAVLLPLKNFQQSLVEAEGIICGRDPKGEVEGCLPCQGSISEELSGGDIVSIIFQYTLFFYESKVISV</sequence>
<gene>
    <name evidence="2" type="ORF">L195_g038907</name>
</gene>
<evidence type="ECO:0000259" key="1">
    <source>
        <dbReference type="Pfam" id="PF07250"/>
    </source>
</evidence>
<dbReference type="InterPro" id="IPR037293">
    <property type="entry name" value="Gal_Oxidase_central_sf"/>
</dbReference>
<comment type="caution">
    <text evidence="2">The sequence shown here is derived from an EMBL/GenBank/DDBJ whole genome shotgun (WGS) entry which is preliminary data.</text>
</comment>
<reference evidence="2 3" key="2">
    <citation type="journal article" date="2017" name="Front. Plant Sci.">
        <title>Gene Classification and Mining of Molecular Markers Useful in Red Clover (Trifolium pratense) Breeding.</title>
        <authorList>
            <person name="Istvanek J."/>
            <person name="Dluhosova J."/>
            <person name="Dluhos P."/>
            <person name="Patkova L."/>
            <person name="Nedelnik J."/>
            <person name="Repkova J."/>
        </authorList>
    </citation>
    <scope>NUCLEOTIDE SEQUENCE [LARGE SCALE GENOMIC DNA]</scope>
    <source>
        <strain evidence="3">cv. Tatra</strain>
        <tissue evidence="2">Young leaves</tissue>
    </source>
</reference>
<proteinExistence type="predicted"/>
<dbReference type="Gene3D" id="2.130.10.80">
    <property type="entry name" value="Galactose oxidase/kelch, beta-propeller"/>
    <property type="match status" value="1"/>
</dbReference>
<dbReference type="Proteomes" id="UP000236291">
    <property type="component" value="Unassembled WGS sequence"/>
</dbReference>
<dbReference type="InterPro" id="IPR011043">
    <property type="entry name" value="Gal_Oxase/kelch_b-propeller"/>
</dbReference>